<dbReference type="SUPFAM" id="SSF89562">
    <property type="entry name" value="RraA-like"/>
    <property type="match status" value="1"/>
</dbReference>
<sequence length="239" mass="25389">MNKVSNGFRVFGCASQIDSRLIDRARRLPVANISDMMNRMDAGGAGIFPIHWAKGSKSIAGTALTVRTRPGDNLVVHKAIDMARPGDVILVDAGGDLTTAIMGEIMALLGKTKGVEGFVVDGAVRDRDEIAEMGMPMFARGITHRGPYKDGPGEVNVPVRIGGMVVNPGDLIVGDGDGVLSIPAADADQILSAGEAKLEAETKELASIRDGGVDRAWVDRLLNERGCVIYEGTYRDDSR</sequence>
<comment type="cofactor">
    <cofactor evidence="5">
        <name>Mg(2+)</name>
        <dbReference type="ChEBI" id="CHEBI:18420"/>
    </cofactor>
</comment>
<evidence type="ECO:0000313" key="6">
    <source>
        <dbReference type="EMBL" id="SFP95448.1"/>
    </source>
</evidence>
<organism evidence="6 7">
    <name type="scientific">Tranquillimonas alkanivorans</name>
    <dbReference type="NCBI Taxonomy" id="441119"/>
    <lineage>
        <taxon>Bacteria</taxon>
        <taxon>Pseudomonadati</taxon>
        <taxon>Pseudomonadota</taxon>
        <taxon>Alphaproteobacteria</taxon>
        <taxon>Rhodobacterales</taxon>
        <taxon>Roseobacteraceae</taxon>
        <taxon>Tranquillimonas</taxon>
    </lineage>
</organism>
<dbReference type="STRING" id="441119.SAMN04488047_12125"/>
<dbReference type="Gene3D" id="3.50.30.40">
    <property type="entry name" value="Ribonuclease E inhibitor RraA/RraA-like"/>
    <property type="match status" value="1"/>
</dbReference>
<dbReference type="NCBIfam" id="NF004850">
    <property type="entry name" value="PRK06201.1"/>
    <property type="match status" value="1"/>
</dbReference>
<feature type="binding site" evidence="5">
    <location>
        <position position="125"/>
    </location>
    <ligand>
        <name>substrate</name>
    </ligand>
</feature>
<keyword evidence="5" id="KW-0460">Magnesium</keyword>
<keyword evidence="7" id="KW-1185">Reference proteome</keyword>
<gene>
    <name evidence="6" type="ORF">SAMN04488047_12125</name>
</gene>
<reference evidence="6 7" key="1">
    <citation type="submission" date="2016-10" db="EMBL/GenBank/DDBJ databases">
        <authorList>
            <person name="de Groot N.N."/>
        </authorList>
    </citation>
    <scope>NUCLEOTIDE SEQUENCE [LARGE SCALE GENOMIC DNA]</scope>
    <source>
        <strain evidence="6 7">DSM 19547</strain>
    </source>
</reference>
<name>A0A1I5UJP8_9RHOB</name>
<dbReference type="AlphaFoldDB" id="A0A1I5UJP8"/>
<proteinExistence type="predicted"/>
<keyword evidence="5" id="KW-0479">Metal-binding</keyword>
<dbReference type="CDD" id="cd16841">
    <property type="entry name" value="RraA_family"/>
    <property type="match status" value="1"/>
</dbReference>
<dbReference type="InterPro" id="IPR005493">
    <property type="entry name" value="RraA/RraA-like"/>
</dbReference>
<evidence type="ECO:0000256" key="1">
    <source>
        <dbReference type="ARBA" id="ARBA00001968"/>
    </source>
</evidence>
<dbReference type="GO" id="GO:0046872">
    <property type="term" value="F:metal ion binding"/>
    <property type="evidence" value="ECO:0007669"/>
    <property type="project" value="UniProtKB-KW"/>
</dbReference>
<dbReference type="OrthoDB" id="9812532at2"/>
<accession>A0A1I5UJP8</accession>
<dbReference type="EMBL" id="FOXA01000021">
    <property type="protein sequence ID" value="SFP95448.1"/>
    <property type="molecule type" value="Genomic_DNA"/>
</dbReference>
<protein>
    <recommendedName>
        <fullName evidence="2">Putative 4-hydroxy-4-methyl-2-oxoglutarate aldolase</fullName>
    </recommendedName>
    <alternativeName>
        <fullName evidence="3">Regulator of ribonuclease activity homolog</fullName>
    </alternativeName>
    <alternativeName>
        <fullName evidence="4">RraA-like protein</fullName>
    </alternativeName>
</protein>
<dbReference type="InterPro" id="IPR036704">
    <property type="entry name" value="RraA/RraA-like_sf"/>
</dbReference>
<dbReference type="PANTHER" id="PTHR33254:SF4">
    <property type="entry name" value="4-HYDROXY-4-METHYL-2-OXOGLUTARATE ALDOLASE 3-RELATED"/>
    <property type="match status" value="1"/>
</dbReference>
<dbReference type="RefSeq" id="WP_093424726.1">
    <property type="nucleotide sequence ID" value="NZ_FOXA01000021.1"/>
</dbReference>
<dbReference type="Pfam" id="PF03737">
    <property type="entry name" value="RraA-like"/>
    <property type="match status" value="1"/>
</dbReference>
<feature type="binding site" evidence="5">
    <location>
        <position position="126"/>
    </location>
    <ligand>
        <name>Mg(2+)</name>
        <dbReference type="ChEBI" id="CHEBI:18420"/>
    </ligand>
</feature>
<evidence type="ECO:0000256" key="2">
    <source>
        <dbReference type="ARBA" id="ARBA00016549"/>
    </source>
</evidence>
<feature type="binding site" evidence="5">
    <location>
        <begin position="103"/>
        <end position="106"/>
    </location>
    <ligand>
        <name>substrate</name>
    </ligand>
</feature>
<evidence type="ECO:0000256" key="3">
    <source>
        <dbReference type="ARBA" id="ARBA00029596"/>
    </source>
</evidence>
<evidence type="ECO:0000256" key="4">
    <source>
        <dbReference type="ARBA" id="ARBA00030169"/>
    </source>
</evidence>
<dbReference type="PANTHER" id="PTHR33254">
    <property type="entry name" value="4-HYDROXY-4-METHYL-2-OXOGLUTARATE ALDOLASE 3-RELATED"/>
    <property type="match status" value="1"/>
</dbReference>
<evidence type="ECO:0000313" key="7">
    <source>
        <dbReference type="Proteomes" id="UP000199356"/>
    </source>
</evidence>
<comment type="cofactor">
    <cofactor evidence="1">
        <name>a divalent metal cation</name>
        <dbReference type="ChEBI" id="CHEBI:60240"/>
    </cofactor>
</comment>
<evidence type="ECO:0000256" key="5">
    <source>
        <dbReference type="PIRSR" id="PIRSR605493-1"/>
    </source>
</evidence>
<dbReference type="Proteomes" id="UP000199356">
    <property type="component" value="Unassembled WGS sequence"/>
</dbReference>